<dbReference type="GO" id="GO:0008270">
    <property type="term" value="F:zinc ion binding"/>
    <property type="evidence" value="ECO:0007669"/>
    <property type="project" value="InterPro"/>
</dbReference>
<keyword evidence="2 10" id="KW-0698">rRNA processing</keyword>
<evidence type="ECO:0000256" key="3">
    <source>
        <dbReference type="ARBA" id="ARBA00022722"/>
    </source>
</evidence>
<dbReference type="InterPro" id="IPR004613">
    <property type="entry name" value="RNase_J"/>
</dbReference>
<dbReference type="HAMAP" id="MF_01491">
    <property type="entry name" value="RNase_J_bact"/>
    <property type="match status" value="1"/>
</dbReference>
<reference evidence="14" key="1">
    <citation type="submission" date="2021-03" db="EMBL/GenBank/DDBJ databases">
        <title>Comparative Genomics and Metabolomics in the genus Turicibacter.</title>
        <authorList>
            <person name="Maki J."/>
            <person name="Looft T."/>
        </authorList>
    </citation>
    <scope>NUCLEOTIDE SEQUENCE</scope>
    <source>
        <strain evidence="14">ISU324</strain>
    </source>
</reference>
<feature type="binding site" evidence="12">
    <location>
        <position position="60"/>
    </location>
    <ligand>
        <name>Ca(2+)</name>
        <dbReference type="ChEBI" id="CHEBI:29108"/>
    </ligand>
</feature>
<dbReference type="PANTHER" id="PTHR43694:SF4">
    <property type="entry name" value="RIBONUCLEASE J 2"/>
    <property type="match status" value="1"/>
</dbReference>
<dbReference type="EC" id="3.1.-.-" evidence="10"/>
<comment type="caution">
    <text evidence="10">Lacks conserved residue(s) required for the propagation of feature annotation.</text>
</comment>
<protein>
    <recommendedName>
        <fullName evidence="10">Ribonuclease J</fullName>
        <shortName evidence="10">RNase J</shortName>
        <ecNumber evidence="10">3.1.-.-</ecNumber>
    </recommendedName>
</protein>
<dbReference type="Pfam" id="PF22505">
    <property type="entry name" value="RNase_J_b_CASP"/>
    <property type="match status" value="1"/>
</dbReference>
<keyword evidence="1 10" id="KW-0963">Cytoplasm</keyword>
<evidence type="ECO:0000313" key="15">
    <source>
        <dbReference type="Proteomes" id="UP001058072"/>
    </source>
</evidence>
<feature type="binding site" evidence="12">
    <location>
        <position position="89"/>
    </location>
    <ligand>
        <name>Zn(2+)</name>
        <dbReference type="ChEBI" id="CHEBI:29105"/>
        <label>1</label>
        <note>catalytic</note>
    </ligand>
</feature>
<dbReference type="InterPro" id="IPR011108">
    <property type="entry name" value="RMMBL"/>
</dbReference>
<dbReference type="Pfam" id="PF07521">
    <property type="entry name" value="RMMBL"/>
    <property type="match status" value="1"/>
</dbReference>
<proteinExistence type="inferred from homology"/>
<feature type="active site" description="Proton acceptor" evidence="11">
    <location>
        <position position="383"/>
    </location>
</feature>
<comment type="similarity">
    <text evidence="10">Belongs to the metallo-beta-lactamase superfamily. RNA-metabolizing metallo-beta-lactamase-like family. Bacterial RNase J subfamily.</text>
</comment>
<dbReference type="GO" id="GO:0004534">
    <property type="term" value="F:5'-3' RNA exonuclease activity"/>
    <property type="evidence" value="ECO:0007669"/>
    <property type="project" value="UniProtKB-UniRule"/>
</dbReference>
<dbReference type="Gene3D" id="3.60.15.10">
    <property type="entry name" value="Ribonuclease Z/Hydroxyacylglutathione hydrolase-like"/>
    <property type="match status" value="1"/>
</dbReference>
<keyword evidence="3 10" id="KW-0540">Nuclease</keyword>
<dbReference type="GO" id="GO:0006364">
    <property type="term" value="P:rRNA processing"/>
    <property type="evidence" value="ECO:0007669"/>
    <property type="project" value="UniProtKB-UniRule"/>
</dbReference>
<comment type="subunit">
    <text evidence="10">Homodimer, may be a subunit of the RNA degradosome.</text>
</comment>
<feature type="binding site" evidence="12">
    <location>
        <position position="90"/>
    </location>
    <ligand>
        <name>Zn(2+)</name>
        <dbReference type="ChEBI" id="CHEBI:29105"/>
        <label>1</label>
        <note>catalytic</note>
    </ligand>
</feature>
<dbReference type="InterPro" id="IPR036866">
    <property type="entry name" value="RibonucZ/Hydroxyglut_hydro"/>
</dbReference>
<evidence type="ECO:0000256" key="5">
    <source>
        <dbReference type="ARBA" id="ARBA00022759"/>
    </source>
</evidence>
<organism evidence="14 15">
    <name type="scientific">Turicibacter bilis</name>
    <dbReference type="NCBI Taxonomy" id="2735723"/>
    <lineage>
        <taxon>Bacteria</taxon>
        <taxon>Bacillati</taxon>
        <taxon>Bacillota</taxon>
        <taxon>Erysipelotrichia</taxon>
        <taxon>Erysipelotrichales</taxon>
        <taxon>Turicibacteraceae</taxon>
        <taxon>Turicibacter</taxon>
    </lineage>
</organism>
<dbReference type="PIRSF" id="PIRSF004803">
    <property type="entry name" value="RnjA"/>
    <property type="match status" value="1"/>
</dbReference>
<sequence length="573" mass="64518">MLFHIIDNDKNVASVVEQKIKVFALGGLDENGKNLYVVEVNDKIFILDAGLKYPTEDLLGVDAVIPDFTYLKENASRIQGVFLSHGHEDHIGAIPQLLSIINVPVYGTRLTMSLVEDSLTENGLDFKQYKLYKIRENNELFFGEIKVTFFKTTHSIPDSVAICIHTSDGVIVYTSDFTFDQSAKGRYQTNYARISEISKEGVLCLLSESINAEKAGHTSTGTSLQYELDEVFSRASGRIICSLYSSDLHRIQLVIDLAVQYKRKIAIIGRKMQRIVDIAVKLGYLRIPKSMLMNLLYIDEKNDNNLSNLVVLATGNRYEPFNSLIRMAKHQDRLIHIEKTDTVIIATPPIPGNEIKAARTIDMLYRTGAQVCVINKNLLPSSHASSEDLKLMMNLLKPQYVMPVIGEYRNLVAHAKVAEQMGYHSENIILLDNGDVVEFQQGELVNHTEHIQIDQVLVDGLGVGDIGSVVLRDRQLMANDGIIVVIANLNKNTKEIVAGPQIVSKGFVYEKGNEELYKLLDELVRNIIGQFVTEQYVNWQGLRQELRDKVGKLLFNKTKRKPIIIPIVEEFNL</sequence>
<evidence type="ECO:0000256" key="6">
    <source>
        <dbReference type="ARBA" id="ARBA00022801"/>
    </source>
</evidence>
<feature type="domain" description="Metallo-beta-lactamase" evidence="13">
    <location>
        <begin position="32"/>
        <end position="226"/>
    </location>
</feature>
<dbReference type="PANTHER" id="PTHR43694">
    <property type="entry name" value="RIBONUCLEASE J"/>
    <property type="match status" value="1"/>
</dbReference>
<dbReference type="Gene3D" id="3.10.20.580">
    <property type="match status" value="1"/>
</dbReference>
<dbReference type="InterPro" id="IPR055132">
    <property type="entry name" value="RNase_J_b_CASP"/>
</dbReference>
<evidence type="ECO:0000256" key="7">
    <source>
        <dbReference type="ARBA" id="ARBA00022833"/>
    </source>
</evidence>
<dbReference type="GO" id="GO:0003723">
    <property type="term" value="F:RNA binding"/>
    <property type="evidence" value="ECO:0007669"/>
    <property type="project" value="UniProtKB-UniRule"/>
</dbReference>
<dbReference type="InterPro" id="IPR041636">
    <property type="entry name" value="RNase_J_C"/>
</dbReference>
<gene>
    <name evidence="10" type="primary">rnj</name>
    <name evidence="14" type="ORF">J0J70_09160</name>
</gene>
<evidence type="ECO:0000256" key="2">
    <source>
        <dbReference type="ARBA" id="ARBA00022552"/>
    </source>
</evidence>
<keyword evidence="9 10" id="KW-0694">RNA-binding</keyword>
<keyword evidence="5 10" id="KW-0255">Endonuclease</keyword>
<dbReference type="InterPro" id="IPR001279">
    <property type="entry name" value="Metallo-B-lactamas"/>
</dbReference>
<dbReference type="EMBL" id="CP071250">
    <property type="protein sequence ID" value="UUF09714.1"/>
    <property type="molecule type" value="Genomic_DNA"/>
</dbReference>
<evidence type="ECO:0000256" key="9">
    <source>
        <dbReference type="ARBA" id="ARBA00022884"/>
    </source>
</evidence>
<dbReference type="GO" id="GO:0005737">
    <property type="term" value="C:cytoplasm"/>
    <property type="evidence" value="ECO:0007669"/>
    <property type="project" value="UniProtKB-SubCell"/>
</dbReference>
<evidence type="ECO:0000313" key="14">
    <source>
        <dbReference type="EMBL" id="UUF09714.1"/>
    </source>
</evidence>
<keyword evidence="4 12" id="KW-0479">Metal-binding</keyword>
<dbReference type="SMART" id="SM00849">
    <property type="entry name" value="Lactamase_B"/>
    <property type="match status" value="1"/>
</dbReference>
<dbReference type="SUPFAM" id="SSF56281">
    <property type="entry name" value="Metallo-hydrolase/oxidoreductase"/>
    <property type="match status" value="1"/>
</dbReference>
<evidence type="ECO:0000256" key="8">
    <source>
        <dbReference type="ARBA" id="ARBA00022839"/>
    </source>
</evidence>
<dbReference type="AlphaFoldDB" id="A0A9Q9CN93"/>
<comment type="cofactor">
    <cofactor evidence="12">
        <name>Ca(2+)</name>
        <dbReference type="ChEBI" id="CHEBI:29108"/>
    </cofactor>
    <text evidence="12">Binds 1 Ca(2+) cation per subunit. Seen in 1 crystal structure, it is not clear if it is physiologically important.</text>
</comment>
<dbReference type="InterPro" id="IPR030854">
    <property type="entry name" value="RNase_J_bac"/>
</dbReference>
<evidence type="ECO:0000256" key="10">
    <source>
        <dbReference type="HAMAP-Rule" id="MF_01491"/>
    </source>
</evidence>
<evidence type="ECO:0000256" key="12">
    <source>
        <dbReference type="PIRSR" id="PIRSR004803-3"/>
    </source>
</evidence>
<feature type="binding site" evidence="12">
    <location>
        <position position="85"/>
    </location>
    <ligand>
        <name>Zn(2+)</name>
        <dbReference type="ChEBI" id="CHEBI:29105"/>
        <label>1</label>
        <note>catalytic</note>
    </ligand>
</feature>
<feature type="binding site" evidence="12">
    <location>
        <position position="87"/>
    </location>
    <ligand>
        <name>Zn(2+)</name>
        <dbReference type="ChEBI" id="CHEBI:29105"/>
        <label>1</label>
        <note>catalytic</note>
    </ligand>
</feature>
<keyword evidence="6 10" id="KW-0378">Hydrolase</keyword>
<dbReference type="GO" id="GO:0004521">
    <property type="term" value="F:RNA endonuclease activity"/>
    <property type="evidence" value="ECO:0007669"/>
    <property type="project" value="UniProtKB-UniRule"/>
</dbReference>
<evidence type="ECO:0000256" key="11">
    <source>
        <dbReference type="PIRSR" id="PIRSR004803-1"/>
    </source>
</evidence>
<feature type="binding site" evidence="12">
    <location>
        <position position="62"/>
    </location>
    <ligand>
        <name>Ca(2+)</name>
        <dbReference type="ChEBI" id="CHEBI:29108"/>
    </ligand>
</feature>
<keyword evidence="8 10" id="KW-0269">Exonuclease</keyword>
<dbReference type="Gene3D" id="3.40.50.10710">
    <property type="entry name" value="Metallo-hydrolase/oxidoreductase"/>
    <property type="match status" value="1"/>
</dbReference>
<evidence type="ECO:0000256" key="1">
    <source>
        <dbReference type="ARBA" id="ARBA00022490"/>
    </source>
</evidence>
<comment type="function">
    <text evidence="10">An RNase that has 5'-3' exonuclease and possibly endonuclease activity. Involved in maturation of rRNA and in some organisms also mRNA maturation and/or decay.</text>
</comment>
<dbReference type="NCBIfam" id="TIGR00649">
    <property type="entry name" value="MG423"/>
    <property type="match status" value="1"/>
</dbReference>
<comment type="cofactor">
    <cofactor evidence="12">
        <name>Zn(2+)</name>
        <dbReference type="ChEBI" id="CHEBI:29105"/>
    </cofactor>
    <text evidence="12">Binds 2 Zn(2+) ions per subunit. It is not clear if Zn(2+) or Mg(2+) is physiologically important.</text>
</comment>
<dbReference type="CDD" id="cd07714">
    <property type="entry name" value="RNaseJ_MBL-fold"/>
    <property type="match status" value="1"/>
</dbReference>
<comment type="subcellular location">
    <subcellularLocation>
        <location evidence="10">Cytoplasm</location>
    </subcellularLocation>
</comment>
<feature type="binding site" evidence="12">
    <location>
        <position position="154"/>
    </location>
    <ligand>
        <name>Zn(2+)</name>
        <dbReference type="ChEBI" id="CHEBI:29105"/>
        <label>1</label>
        <note>catalytic</note>
    </ligand>
</feature>
<feature type="binding site" evidence="12">
    <location>
        <position position="459"/>
    </location>
    <ligand>
        <name>Ca(2+)</name>
        <dbReference type="ChEBI" id="CHEBI:29108"/>
    </ligand>
</feature>
<evidence type="ECO:0000259" key="13">
    <source>
        <dbReference type="SMART" id="SM00849"/>
    </source>
</evidence>
<feature type="binding site" evidence="12">
    <location>
        <position position="176"/>
    </location>
    <ligand>
        <name>Zn(2+)</name>
        <dbReference type="ChEBI" id="CHEBI:29105"/>
        <label>1</label>
        <note>catalytic</note>
    </ligand>
</feature>
<dbReference type="InterPro" id="IPR042173">
    <property type="entry name" value="RNase_J_2"/>
</dbReference>
<evidence type="ECO:0000256" key="4">
    <source>
        <dbReference type="ARBA" id="ARBA00022723"/>
    </source>
</evidence>
<keyword evidence="7 12" id="KW-0862">Zinc</keyword>
<accession>A0A9Q9CN93</accession>
<dbReference type="Pfam" id="PF17770">
    <property type="entry name" value="RNase_J_C"/>
    <property type="match status" value="1"/>
</dbReference>
<name>A0A9Q9CN93_9FIRM</name>
<dbReference type="Proteomes" id="UP001058072">
    <property type="component" value="Chromosome"/>
</dbReference>
<keyword evidence="12" id="KW-0106">Calcium</keyword>
<dbReference type="Pfam" id="PF00753">
    <property type="entry name" value="Lactamase_B"/>
    <property type="match status" value="1"/>
</dbReference>
<feature type="active site" description="Proton donor" evidence="11">
    <location>
        <position position="208"/>
    </location>
</feature>